<name>A0A1T4X501_9FIRM</name>
<feature type="domain" description="AB hydrolase-1" evidence="1">
    <location>
        <begin position="115"/>
        <end position="223"/>
    </location>
</feature>
<dbReference type="PANTHER" id="PTHR43358">
    <property type="entry name" value="ALPHA/BETA-HYDROLASE"/>
    <property type="match status" value="1"/>
</dbReference>
<dbReference type="InterPro" id="IPR000073">
    <property type="entry name" value="AB_hydrolase_1"/>
</dbReference>
<dbReference type="PANTHER" id="PTHR43358:SF4">
    <property type="entry name" value="ALPHA_BETA HYDROLASE FOLD-1 DOMAIN-CONTAINING PROTEIN"/>
    <property type="match status" value="1"/>
</dbReference>
<proteinExistence type="predicted"/>
<feature type="domain" description="Peptidase S33 tripeptidyl aminopeptidase-like C-terminal" evidence="2">
    <location>
        <begin position="242"/>
        <end position="310"/>
    </location>
</feature>
<sequence length="328" mass="35733">MKKHPLLAAGAAAGTAVLGAAYAVYRVAFYQKPTTKVPSPADMPTRECYRKAMGPDADALARDMFKAVHITAQDGTPLAARYYHHADGAPLAIIFHGYRGYAERDGLGGYTLCTALGYNVLLPDQRAHGYSGGHTITMGVKERYDARDWTVWARSRFGPEVPIFLMGVSMGAATVLLAAGLNLPDNVCGIVADCGYTSPREITRKCLPEYLPGMPLELTYAVGRLGAILFGHFDPEDADCEAAAAQSKVPILFVHGDADGFVPYDMGKRNYEACRAKGKKFLTVHGAEHAVSYYHDNDAYTKQATEFLQDCLARRGFVWPPETDEPEK</sequence>
<evidence type="ECO:0000259" key="2">
    <source>
        <dbReference type="Pfam" id="PF08386"/>
    </source>
</evidence>
<accession>A0A1T4X501</accession>
<dbReference type="InterPro" id="IPR013595">
    <property type="entry name" value="Pept_S33_TAP-like_C"/>
</dbReference>
<dbReference type="RefSeq" id="WP_159447000.1">
    <property type="nucleotide sequence ID" value="NZ_CABIYV010000001.1"/>
</dbReference>
<organism evidence="3 4">
    <name type="scientific">Gemmiger formicilis</name>
    <dbReference type="NCBI Taxonomy" id="745368"/>
    <lineage>
        <taxon>Bacteria</taxon>
        <taxon>Bacillati</taxon>
        <taxon>Bacillota</taxon>
        <taxon>Clostridia</taxon>
        <taxon>Eubacteriales</taxon>
        <taxon>Gemmiger</taxon>
    </lineage>
</organism>
<dbReference type="GeneID" id="93337912"/>
<dbReference type="STRING" id="745368.SAMN02745178_01445"/>
<gene>
    <name evidence="3" type="ORF">SAMN02745178_01445</name>
</gene>
<evidence type="ECO:0000313" key="3">
    <source>
        <dbReference type="EMBL" id="SKA84672.1"/>
    </source>
</evidence>
<dbReference type="InterPro" id="IPR029058">
    <property type="entry name" value="AB_hydrolase_fold"/>
</dbReference>
<dbReference type="Pfam" id="PF00561">
    <property type="entry name" value="Abhydrolase_1"/>
    <property type="match status" value="1"/>
</dbReference>
<evidence type="ECO:0008006" key="5">
    <source>
        <dbReference type="Google" id="ProtNLM"/>
    </source>
</evidence>
<keyword evidence="4" id="KW-1185">Reference proteome</keyword>
<dbReference type="OrthoDB" id="9776685at2"/>
<dbReference type="EMBL" id="FUYF01000006">
    <property type="protein sequence ID" value="SKA84672.1"/>
    <property type="molecule type" value="Genomic_DNA"/>
</dbReference>
<dbReference type="Proteomes" id="UP000190286">
    <property type="component" value="Unassembled WGS sequence"/>
</dbReference>
<protein>
    <recommendedName>
        <fullName evidence="5">Peptidase S9 prolyl oligopeptidase catalytic domain-containing protein</fullName>
    </recommendedName>
</protein>
<dbReference type="SUPFAM" id="SSF53474">
    <property type="entry name" value="alpha/beta-Hydrolases"/>
    <property type="match status" value="1"/>
</dbReference>
<evidence type="ECO:0000259" key="1">
    <source>
        <dbReference type="Pfam" id="PF00561"/>
    </source>
</evidence>
<dbReference type="Pfam" id="PF08386">
    <property type="entry name" value="Abhydrolase_4"/>
    <property type="match status" value="1"/>
</dbReference>
<reference evidence="3 4" key="1">
    <citation type="submission" date="2017-02" db="EMBL/GenBank/DDBJ databases">
        <authorList>
            <person name="Peterson S.W."/>
        </authorList>
    </citation>
    <scope>NUCLEOTIDE SEQUENCE [LARGE SCALE GENOMIC DNA]</scope>
    <source>
        <strain evidence="3 4">ATCC 27749</strain>
    </source>
</reference>
<dbReference type="AlphaFoldDB" id="A0A1T4X501"/>
<dbReference type="InterPro" id="IPR052920">
    <property type="entry name" value="DNA-binding_regulatory"/>
</dbReference>
<evidence type="ECO:0000313" key="4">
    <source>
        <dbReference type="Proteomes" id="UP000190286"/>
    </source>
</evidence>
<dbReference type="Gene3D" id="3.40.50.1820">
    <property type="entry name" value="alpha/beta hydrolase"/>
    <property type="match status" value="1"/>
</dbReference>